<keyword evidence="1" id="KW-1133">Transmembrane helix</keyword>
<feature type="transmembrane region" description="Helical" evidence="1">
    <location>
        <begin position="20"/>
        <end position="39"/>
    </location>
</feature>
<dbReference type="PANTHER" id="PTHR40115:SF1">
    <property type="entry name" value="INNER MEMBRANE PROTEIN WITH PEPSY TM HELIX"/>
    <property type="match status" value="1"/>
</dbReference>
<gene>
    <name evidence="2" type="ORF">C9I98_19170</name>
</gene>
<sequence>MFKVLRQKSVQTWSRRLHIYSSMVLLIAMVFFAITGLTLNRPELFVGKPNIDEFIIDIPKTLLGAENQTFQPKKDNLVNFLKTEGNLKGIPSPLNIYTVIEDGELVEGEVEVDFKGPGYDASVFIDMNISEAEIRITNHGTIAWLNDLHKGRNTGAIWHIFIDVVSIVMVLFILTGAILLLPKKKTFATAIKWMGAGTAITISCYYLSFI</sequence>
<evidence type="ECO:0000256" key="1">
    <source>
        <dbReference type="SAM" id="Phobius"/>
    </source>
</evidence>
<protein>
    <submittedName>
        <fullName evidence="2">Peptidase</fullName>
    </submittedName>
</protein>
<feature type="transmembrane region" description="Helical" evidence="1">
    <location>
        <begin position="156"/>
        <end position="181"/>
    </location>
</feature>
<dbReference type="Pfam" id="PF16357">
    <property type="entry name" value="PepSY_TM_like_2"/>
    <property type="match status" value="1"/>
</dbReference>
<dbReference type="RefSeq" id="WP_036823478.1">
    <property type="nucleotide sequence ID" value="NZ_JGVO01000467.1"/>
</dbReference>
<dbReference type="EMBL" id="PYMA01000014">
    <property type="protein sequence ID" value="PSW17692.1"/>
    <property type="molecule type" value="Genomic_DNA"/>
</dbReference>
<dbReference type="Proteomes" id="UP000241771">
    <property type="component" value="Unassembled WGS sequence"/>
</dbReference>
<keyword evidence="3" id="KW-1185">Reference proteome</keyword>
<keyword evidence="1" id="KW-0472">Membrane</keyword>
<dbReference type="PANTHER" id="PTHR40115">
    <property type="entry name" value="INNER MEMBRANE PROTEIN WITH PEPSY TM HELIX"/>
    <property type="match status" value="1"/>
</dbReference>
<accession>A0A2T3NNY6</accession>
<comment type="caution">
    <text evidence="2">The sequence shown here is derived from an EMBL/GenBank/DDBJ whole genome shotgun (WGS) entry which is preliminary data.</text>
</comment>
<evidence type="ECO:0000313" key="2">
    <source>
        <dbReference type="EMBL" id="PSW17692.1"/>
    </source>
</evidence>
<evidence type="ECO:0000313" key="3">
    <source>
        <dbReference type="Proteomes" id="UP000241771"/>
    </source>
</evidence>
<keyword evidence="1" id="KW-0812">Transmembrane</keyword>
<dbReference type="OrthoDB" id="27171at2"/>
<dbReference type="InterPro" id="IPR032307">
    <property type="entry name" value="PepSY_TM-like_2"/>
</dbReference>
<proteinExistence type="predicted"/>
<dbReference type="AlphaFoldDB" id="A0A2T3NNY6"/>
<name>A0A2T3NNY6_9GAMM</name>
<feature type="transmembrane region" description="Helical" evidence="1">
    <location>
        <begin position="193"/>
        <end position="209"/>
    </location>
</feature>
<organism evidence="2 3">
    <name type="scientific">Photobacterium sanctipauli</name>
    <dbReference type="NCBI Taxonomy" id="1342794"/>
    <lineage>
        <taxon>Bacteria</taxon>
        <taxon>Pseudomonadati</taxon>
        <taxon>Pseudomonadota</taxon>
        <taxon>Gammaproteobacteria</taxon>
        <taxon>Vibrionales</taxon>
        <taxon>Vibrionaceae</taxon>
        <taxon>Photobacterium</taxon>
    </lineage>
</organism>
<reference evidence="2 3" key="1">
    <citation type="submission" date="2018-01" db="EMBL/GenBank/DDBJ databases">
        <title>Whole genome sequencing of Histamine producing bacteria.</title>
        <authorList>
            <person name="Butler K."/>
        </authorList>
    </citation>
    <scope>NUCLEOTIDE SEQUENCE [LARGE SCALE GENOMIC DNA]</scope>
    <source>
        <strain evidence="2 3">DSM 100436</strain>
    </source>
</reference>